<reference evidence="2" key="1">
    <citation type="journal article" date="2019" name="Int. J. Syst. Evol. Microbiol.">
        <title>The Global Catalogue of Microorganisms (GCM) 10K type strain sequencing project: providing services to taxonomists for standard genome sequencing and annotation.</title>
        <authorList>
            <consortium name="The Broad Institute Genomics Platform"/>
            <consortium name="The Broad Institute Genome Sequencing Center for Infectious Disease"/>
            <person name="Wu L."/>
            <person name="Ma J."/>
        </authorList>
    </citation>
    <scope>NUCLEOTIDE SEQUENCE [LARGE SCALE GENOMIC DNA]</scope>
    <source>
        <strain evidence="2">JCM 17841</strain>
    </source>
</reference>
<protein>
    <recommendedName>
        <fullName evidence="3">Secretion system C-terminal sorting domain-containing protein</fullName>
    </recommendedName>
</protein>
<dbReference type="InterPro" id="IPR026444">
    <property type="entry name" value="Secre_tail"/>
</dbReference>
<dbReference type="NCBIfam" id="TIGR04183">
    <property type="entry name" value="Por_Secre_tail"/>
    <property type="match status" value="1"/>
</dbReference>
<proteinExistence type="predicted"/>
<organism evidence="1 2">
    <name type="scientific">Hymenobacter ginsengisoli</name>
    <dbReference type="NCBI Taxonomy" id="1051626"/>
    <lineage>
        <taxon>Bacteria</taxon>
        <taxon>Pseudomonadati</taxon>
        <taxon>Bacteroidota</taxon>
        <taxon>Cytophagia</taxon>
        <taxon>Cytophagales</taxon>
        <taxon>Hymenobacteraceae</taxon>
        <taxon>Hymenobacter</taxon>
    </lineage>
</organism>
<evidence type="ECO:0000313" key="1">
    <source>
        <dbReference type="EMBL" id="GAA4502592.1"/>
    </source>
</evidence>
<dbReference type="Gene3D" id="2.60.40.10">
    <property type="entry name" value="Immunoglobulins"/>
    <property type="match status" value="1"/>
</dbReference>
<sequence>MLLSQNGSLLSLNGLGTITIRTYLSTGNTPNTAQDVLVVGASAAQAQLLAGKGAPAQLELISTAPFDQVEIEFGTALSVGASVDIYYAYGIGANTATQITGLTSNSSSAAIGQYSVAGCTDKISDASRTVDSDPTNYATFSSLASVNCPAQLTVGLNGTAPATYKAAFVIGQDNNLLDVSVLSHLVLKTYKNGVLQETASGSSLLGLSVLPDNKSLVNFQATMPFDAVSIERNDAVAALDNLRLYYGVGVASTSLSQTISSFADPSTHYQAYANGTACIGCSVSSPASAAGDPNSAATINVPLGVNNYSTLRLDLNGMGNAGNRAGMVLGNSTLLDATALSRVTLITYDDNGNVLETANGSSLLSLNLLPDGRQTVSFNTTKNFSKVGIQIGGLASAATNTSVYYAFSDSSNGSLNIVAPTGPLPVTLISFGVRRAAGTGAAILSWATASEANSAHFVVERAANPATGFVAVGQVVAAGNSTITRTYSLTDREAAAHTGALYYRLRQVDADGQAHLSAVAVLAASPTKVGLVLYPNPASAAQNVTLATSADFSAGYTVELYAALGQLLSSRVVSSEGAATPPSIATAGLSAGIYYIVLRNAAGQQIGSQRLQIAN</sequence>
<gene>
    <name evidence="1" type="ORF">GCM10023172_26150</name>
</gene>
<comment type="caution">
    <text evidence="1">The sequence shown here is derived from an EMBL/GenBank/DDBJ whole genome shotgun (WGS) entry which is preliminary data.</text>
</comment>
<accession>A0ABP8QFI7</accession>
<keyword evidence="2" id="KW-1185">Reference proteome</keyword>
<dbReference type="RefSeq" id="WP_208129990.1">
    <property type="nucleotide sequence ID" value="NZ_BAABGQ010000006.1"/>
</dbReference>
<dbReference type="InterPro" id="IPR013783">
    <property type="entry name" value="Ig-like_fold"/>
</dbReference>
<dbReference type="EMBL" id="BAABGQ010000006">
    <property type="protein sequence ID" value="GAA4502592.1"/>
    <property type="molecule type" value="Genomic_DNA"/>
</dbReference>
<name>A0ABP8QFI7_9BACT</name>
<dbReference type="Proteomes" id="UP001501243">
    <property type="component" value="Unassembled WGS sequence"/>
</dbReference>
<evidence type="ECO:0008006" key="3">
    <source>
        <dbReference type="Google" id="ProtNLM"/>
    </source>
</evidence>
<evidence type="ECO:0000313" key="2">
    <source>
        <dbReference type="Proteomes" id="UP001501243"/>
    </source>
</evidence>